<gene>
    <name evidence="2" type="ORF">RRG08_012015</name>
</gene>
<name>A0AAE0ZXG2_9GAST</name>
<evidence type="ECO:0000313" key="2">
    <source>
        <dbReference type="EMBL" id="KAK3777350.1"/>
    </source>
</evidence>
<reference evidence="2" key="1">
    <citation type="journal article" date="2023" name="G3 (Bethesda)">
        <title>A reference genome for the long-term kleptoplast-retaining sea slug Elysia crispata morphotype clarki.</title>
        <authorList>
            <person name="Eastman K.E."/>
            <person name="Pendleton A.L."/>
            <person name="Shaikh M.A."/>
            <person name="Suttiyut T."/>
            <person name="Ogas R."/>
            <person name="Tomko P."/>
            <person name="Gavelis G."/>
            <person name="Widhalm J.R."/>
            <person name="Wisecaver J.H."/>
        </authorList>
    </citation>
    <scope>NUCLEOTIDE SEQUENCE</scope>
    <source>
        <strain evidence="2">ECLA1</strain>
    </source>
</reference>
<dbReference type="InterPro" id="IPR027417">
    <property type="entry name" value="P-loop_NTPase"/>
</dbReference>
<evidence type="ECO:0000256" key="1">
    <source>
        <dbReference type="SAM" id="Phobius"/>
    </source>
</evidence>
<dbReference type="Gene3D" id="3.40.50.300">
    <property type="entry name" value="P-loop containing nucleotide triphosphate hydrolases"/>
    <property type="match status" value="1"/>
</dbReference>
<dbReference type="SUPFAM" id="SSF52540">
    <property type="entry name" value="P-loop containing nucleoside triphosphate hydrolases"/>
    <property type="match status" value="1"/>
</dbReference>
<protein>
    <recommendedName>
        <fullName evidence="4">Sulfotransferase</fullName>
    </recommendedName>
</protein>
<dbReference type="EMBL" id="JAWDGP010003082">
    <property type="protein sequence ID" value="KAK3777350.1"/>
    <property type="molecule type" value="Genomic_DNA"/>
</dbReference>
<feature type="transmembrane region" description="Helical" evidence="1">
    <location>
        <begin position="12"/>
        <end position="30"/>
    </location>
</feature>
<dbReference type="AlphaFoldDB" id="A0AAE0ZXG2"/>
<sequence length="268" mass="31350">MASEFPRHRSRAWIFSAVVISTFVVLWEWGVPVPDMFQKEMAGRRLLAEQDRSTQSGNCAPNASRYVLLVAYSRSGSSLTSDIISRHPDVFAYFEPLHTLARIFRSQQVEFENRTKKHLYLTRMNDYNLLATQVLENQMTCNYGNLSRLALLNPLMTYYYSTKLLYDCVRRSRTPQAEKYCLMAAEERCKQKPIRLMKTVRFSIDQAGVLLKSHPCAKLIFLIKDPRGSFQSKIRMFDFYGKNPVDFNVQRFCWRFQKVCFQDLQVEG</sequence>
<proteinExistence type="predicted"/>
<accession>A0AAE0ZXG2</accession>
<comment type="caution">
    <text evidence="2">The sequence shown here is derived from an EMBL/GenBank/DDBJ whole genome shotgun (WGS) entry which is preliminary data.</text>
</comment>
<dbReference type="GO" id="GO:0006790">
    <property type="term" value="P:sulfur compound metabolic process"/>
    <property type="evidence" value="ECO:0007669"/>
    <property type="project" value="TreeGrafter"/>
</dbReference>
<evidence type="ECO:0008006" key="4">
    <source>
        <dbReference type="Google" id="ProtNLM"/>
    </source>
</evidence>
<organism evidence="2 3">
    <name type="scientific">Elysia crispata</name>
    <name type="common">lettuce slug</name>
    <dbReference type="NCBI Taxonomy" id="231223"/>
    <lineage>
        <taxon>Eukaryota</taxon>
        <taxon>Metazoa</taxon>
        <taxon>Spiralia</taxon>
        <taxon>Lophotrochozoa</taxon>
        <taxon>Mollusca</taxon>
        <taxon>Gastropoda</taxon>
        <taxon>Heterobranchia</taxon>
        <taxon>Euthyneura</taxon>
        <taxon>Panpulmonata</taxon>
        <taxon>Sacoglossa</taxon>
        <taxon>Placobranchoidea</taxon>
        <taxon>Plakobranchidae</taxon>
        <taxon>Elysia</taxon>
    </lineage>
</organism>
<keyword evidence="1" id="KW-0812">Transmembrane</keyword>
<keyword evidence="1" id="KW-1133">Transmembrane helix</keyword>
<evidence type="ECO:0000313" key="3">
    <source>
        <dbReference type="Proteomes" id="UP001283361"/>
    </source>
</evidence>
<dbReference type="Proteomes" id="UP001283361">
    <property type="component" value="Unassembled WGS sequence"/>
</dbReference>
<dbReference type="PANTHER" id="PTHR10704">
    <property type="entry name" value="CARBOHYDRATE SULFOTRANSFERASE"/>
    <property type="match status" value="1"/>
</dbReference>
<keyword evidence="1" id="KW-0472">Membrane</keyword>
<keyword evidence="3" id="KW-1185">Reference proteome</keyword>
<dbReference type="Pfam" id="PF13469">
    <property type="entry name" value="Sulfotransfer_3"/>
    <property type="match status" value="1"/>
</dbReference>
<dbReference type="InterPro" id="IPR051135">
    <property type="entry name" value="Gal/GlcNAc/GalNAc_ST"/>
</dbReference>
<dbReference type="GO" id="GO:0006044">
    <property type="term" value="P:N-acetylglucosamine metabolic process"/>
    <property type="evidence" value="ECO:0007669"/>
    <property type="project" value="TreeGrafter"/>
</dbReference>
<dbReference type="GO" id="GO:0001517">
    <property type="term" value="F:N-acetylglucosamine 6-O-sulfotransferase activity"/>
    <property type="evidence" value="ECO:0007669"/>
    <property type="project" value="TreeGrafter"/>
</dbReference>
<dbReference type="PANTHER" id="PTHR10704:SF44">
    <property type="entry name" value="LD35051P-RELATED"/>
    <property type="match status" value="1"/>
</dbReference>